<organism evidence="7 8">
    <name type="scientific">Quillaja saponaria</name>
    <name type="common">Soap bark tree</name>
    <dbReference type="NCBI Taxonomy" id="32244"/>
    <lineage>
        <taxon>Eukaryota</taxon>
        <taxon>Viridiplantae</taxon>
        <taxon>Streptophyta</taxon>
        <taxon>Embryophyta</taxon>
        <taxon>Tracheophyta</taxon>
        <taxon>Spermatophyta</taxon>
        <taxon>Magnoliopsida</taxon>
        <taxon>eudicotyledons</taxon>
        <taxon>Gunneridae</taxon>
        <taxon>Pentapetalae</taxon>
        <taxon>rosids</taxon>
        <taxon>fabids</taxon>
        <taxon>Fabales</taxon>
        <taxon>Quillajaceae</taxon>
        <taxon>Quillaja</taxon>
    </lineage>
</organism>
<name>A0AAD7Q3L0_QUISA</name>
<evidence type="ECO:0000313" key="7">
    <source>
        <dbReference type="EMBL" id="KAJ7974218.1"/>
    </source>
</evidence>
<reference evidence="7" key="1">
    <citation type="journal article" date="2023" name="Science">
        <title>Elucidation of the pathway for biosynthesis of saponin adjuvants from the soapbark tree.</title>
        <authorList>
            <person name="Reed J."/>
            <person name="Orme A."/>
            <person name="El-Demerdash A."/>
            <person name="Owen C."/>
            <person name="Martin L.B.B."/>
            <person name="Misra R.C."/>
            <person name="Kikuchi S."/>
            <person name="Rejzek M."/>
            <person name="Martin A.C."/>
            <person name="Harkess A."/>
            <person name="Leebens-Mack J."/>
            <person name="Louveau T."/>
            <person name="Stephenson M.J."/>
            <person name="Osbourn A."/>
        </authorList>
    </citation>
    <scope>NUCLEOTIDE SEQUENCE</scope>
    <source>
        <strain evidence="7">S10</strain>
    </source>
</reference>
<evidence type="ECO:0000259" key="6">
    <source>
        <dbReference type="PROSITE" id="PS51999"/>
    </source>
</evidence>
<dbReference type="PANTHER" id="PTHR33248">
    <property type="entry name" value="ZINC ION-BINDING PROTEIN"/>
    <property type="match status" value="1"/>
</dbReference>
<accession>A0AAD7Q3L0</accession>
<evidence type="ECO:0000256" key="1">
    <source>
        <dbReference type="ARBA" id="ARBA00022723"/>
    </source>
</evidence>
<evidence type="ECO:0000256" key="5">
    <source>
        <dbReference type="SAM" id="Phobius"/>
    </source>
</evidence>
<proteinExistence type="predicted"/>
<keyword evidence="5" id="KW-0472">Membrane</keyword>
<protein>
    <submittedName>
        <fullName evidence="7">Zinc finger, GRF-type</fullName>
    </submittedName>
</protein>
<evidence type="ECO:0000256" key="3">
    <source>
        <dbReference type="ARBA" id="ARBA00022833"/>
    </source>
</evidence>
<dbReference type="GO" id="GO:0008270">
    <property type="term" value="F:zinc ion binding"/>
    <property type="evidence" value="ECO:0007669"/>
    <property type="project" value="UniProtKB-KW"/>
</dbReference>
<feature type="transmembrane region" description="Helical" evidence="5">
    <location>
        <begin position="111"/>
        <end position="129"/>
    </location>
</feature>
<evidence type="ECO:0000256" key="2">
    <source>
        <dbReference type="ARBA" id="ARBA00022771"/>
    </source>
</evidence>
<keyword evidence="8" id="KW-1185">Reference proteome</keyword>
<dbReference type="AlphaFoldDB" id="A0AAD7Q3L0"/>
<keyword evidence="5" id="KW-1133">Transmembrane helix</keyword>
<dbReference type="KEGG" id="qsa:O6P43_004325"/>
<keyword evidence="2 4" id="KW-0863">Zinc-finger</keyword>
<evidence type="ECO:0000313" key="8">
    <source>
        <dbReference type="Proteomes" id="UP001163823"/>
    </source>
</evidence>
<sequence length="133" mass="15595">MASSSEDARFRYCECGAAAIVSTAWTEENAGRRFFGCPNFWNGHPCNYFEWVDGPFSLRGRQVILEERKIIRCLHNVLEQRMREILQQEKTISQLDDELEWWRKQGKRTRFITLATVLVVGCLGSWGQTHRHM</sequence>
<keyword evidence="5" id="KW-0812">Transmembrane</keyword>
<dbReference type="Pfam" id="PF06839">
    <property type="entry name" value="Zn_ribbon_GRF"/>
    <property type="match status" value="1"/>
</dbReference>
<dbReference type="Proteomes" id="UP001163823">
    <property type="component" value="Chromosome 3"/>
</dbReference>
<keyword evidence="1" id="KW-0479">Metal-binding</keyword>
<gene>
    <name evidence="7" type="ORF">O6P43_004325</name>
</gene>
<feature type="domain" description="GRF-type" evidence="6">
    <location>
        <begin position="13"/>
        <end position="55"/>
    </location>
</feature>
<comment type="caution">
    <text evidence="7">The sequence shown here is derived from an EMBL/GenBank/DDBJ whole genome shotgun (WGS) entry which is preliminary data.</text>
</comment>
<evidence type="ECO:0000256" key="4">
    <source>
        <dbReference type="PROSITE-ProRule" id="PRU01343"/>
    </source>
</evidence>
<dbReference type="InterPro" id="IPR010666">
    <property type="entry name" value="Znf_GRF"/>
</dbReference>
<dbReference type="EMBL" id="JARAOO010000003">
    <property type="protein sequence ID" value="KAJ7974218.1"/>
    <property type="molecule type" value="Genomic_DNA"/>
</dbReference>
<dbReference type="PROSITE" id="PS51999">
    <property type="entry name" value="ZF_GRF"/>
    <property type="match status" value="1"/>
</dbReference>
<keyword evidence="3" id="KW-0862">Zinc</keyword>